<dbReference type="EMBL" id="VTAW01000008">
    <property type="protein sequence ID" value="TYT62509.1"/>
    <property type="molecule type" value="Genomic_DNA"/>
</dbReference>
<dbReference type="AlphaFoldDB" id="A0A5D5AL69"/>
<dbReference type="Proteomes" id="UP000324104">
    <property type="component" value="Unassembled WGS sequence"/>
</dbReference>
<feature type="transmembrane region" description="Helical" evidence="8">
    <location>
        <begin position="12"/>
        <end position="30"/>
    </location>
</feature>
<dbReference type="InterPro" id="IPR050171">
    <property type="entry name" value="MFS_Transporters"/>
</dbReference>
<evidence type="ECO:0000313" key="10">
    <source>
        <dbReference type="EMBL" id="TYT62509.1"/>
    </source>
</evidence>
<dbReference type="PROSITE" id="PS00216">
    <property type="entry name" value="SUGAR_TRANSPORT_1"/>
    <property type="match status" value="1"/>
</dbReference>
<proteinExistence type="predicted"/>
<feature type="transmembrane region" description="Helical" evidence="8">
    <location>
        <begin position="147"/>
        <end position="168"/>
    </location>
</feature>
<evidence type="ECO:0000256" key="4">
    <source>
        <dbReference type="ARBA" id="ARBA00022692"/>
    </source>
</evidence>
<feature type="transmembrane region" description="Helical" evidence="8">
    <location>
        <begin position="304"/>
        <end position="322"/>
    </location>
</feature>
<dbReference type="SUPFAM" id="SSF103473">
    <property type="entry name" value="MFS general substrate transporter"/>
    <property type="match status" value="2"/>
</dbReference>
<evidence type="ECO:0000256" key="1">
    <source>
        <dbReference type="ARBA" id="ARBA00004651"/>
    </source>
</evidence>
<evidence type="ECO:0000256" key="5">
    <source>
        <dbReference type="ARBA" id="ARBA00022989"/>
    </source>
</evidence>
<gene>
    <name evidence="10" type="ORF">FYC77_08440</name>
</gene>
<evidence type="ECO:0000256" key="6">
    <source>
        <dbReference type="ARBA" id="ARBA00023136"/>
    </source>
</evidence>
<feature type="transmembrane region" description="Helical" evidence="8">
    <location>
        <begin position="50"/>
        <end position="70"/>
    </location>
</feature>
<dbReference type="InterPro" id="IPR036259">
    <property type="entry name" value="MFS_trans_sf"/>
</dbReference>
<dbReference type="InterPro" id="IPR020846">
    <property type="entry name" value="MFS_dom"/>
</dbReference>
<evidence type="ECO:0000313" key="11">
    <source>
        <dbReference type="Proteomes" id="UP000324104"/>
    </source>
</evidence>
<evidence type="ECO:0000256" key="2">
    <source>
        <dbReference type="ARBA" id="ARBA00022448"/>
    </source>
</evidence>
<dbReference type="CDD" id="cd17325">
    <property type="entry name" value="MFS_MdtG_SLC18_like"/>
    <property type="match status" value="1"/>
</dbReference>
<sequence length="438" mass="46714">MSGEYAQGIRRNWRQFTLQIFTVFAVGLTMGSQRNVVPIMGEETFGVESLLVIGSFVVSFGIVKAVLNLYSGKWADAYGRKPILIAGWIAAIPIPFILIYAPSWSWIAVGNVLLGVNQGVAWSMSMISKIELAGPDQRGLAAGLDEAFGYTGVAAGAWLTGVIAAQYSLRPEPFYFLAAVIVVALLIAIVLIEETLPYAKAEAAGLDDDGDGVEADGGTSEADLSFTEIVKRATYKDRTLFTAAQAGHVENFVDTLVWIAFPIFLVSQGLGVAQVGVVVGVHSAAYFLQVYTGRLGDRVGRKPPIVVGFFLAGVGVLGMVLVEGYYLWILLSALSGVGMALHYPNLIAVASDAAHPLWRSTGLGVYRLWRDLGYAVGAVLIGLSVDLLSIEAAFYGTAIAMFLSGGLVVLWMEETHPELGTHEPPSVDLEASKTGSED</sequence>
<accession>A0A5D5AL69</accession>
<dbReference type="RefSeq" id="WP_149081059.1">
    <property type="nucleotide sequence ID" value="NZ_VTAW01000008.1"/>
</dbReference>
<organism evidence="10 11">
    <name type="scientific">Natrialba swarupiae</name>
    <dbReference type="NCBI Taxonomy" id="2448032"/>
    <lineage>
        <taxon>Archaea</taxon>
        <taxon>Methanobacteriati</taxon>
        <taxon>Methanobacteriota</taxon>
        <taxon>Stenosarchaea group</taxon>
        <taxon>Halobacteria</taxon>
        <taxon>Halobacteriales</taxon>
        <taxon>Natrialbaceae</taxon>
        <taxon>Natrialba</taxon>
    </lineage>
</organism>
<evidence type="ECO:0000259" key="9">
    <source>
        <dbReference type="PROSITE" id="PS50850"/>
    </source>
</evidence>
<protein>
    <submittedName>
        <fullName evidence="10">MFS transporter</fullName>
    </submittedName>
</protein>
<keyword evidence="3" id="KW-1003">Cell membrane</keyword>
<dbReference type="PROSITE" id="PS50850">
    <property type="entry name" value="MFS"/>
    <property type="match status" value="1"/>
</dbReference>
<dbReference type="GO" id="GO:0022857">
    <property type="term" value="F:transmembrane transporter activity"/>
    <property type="evidence" value="ECO:0007669"/>
    <property type="project" value="InterPro"/>
</dbReference>
<feature type="domain" description="Major facilitator superfamily (MFS) profile" evidence="9">
    <location>
        <begin position="15"/>
        <end position="416"/>
    </location>
</feature>
<dbReference type="InterPro" id="IPR005829">
    <property type="entry name" value="Sugar_transporter_CS"/>
</dbReference>
<reference evidence="10 11" key="1">
    <citation type="submission" date="2019-08" db="EMBL/GenBank/DDBJ databases">
        <title>Archaea genome.</title>
        <authorList>
            <person name="Kajale S."/>
            <person name="Shouche Y."/>
            <person name="Deshpande N."/>
            <person name="Sharma A."/>
        </authorList>
    </citation>
    <scope>NUCLEOTIDE SEQUENCE [LARGE SCALE GENOMIC DNA]</scope>
    <source>
        <strain evidence="10 11">ESP3B_9</strain>
    </source>
</reference>
<feature type="transmembrane region" description="Helical" evidence="8">
    <location>
        <begin position="174"/>
        <end position="192"/>
    </location>
</feature>
<dbReference type="InterPro" id="IPR011701">
    <property type="entry name" value="MFS"/>
</dbReference>
<evidence type="ECO:0000256" key="7">
    <source>
        <dbReference type="SAM" id="MobiDB-lite"/>
    </source>
</evidence>
<dbReference type="PANTHER" id="PTHR23517:SF3">
    <property type="entry name" value="INTEGRAL MEMBRANE TRANSPORT PROTEIN"/>
    <property type="match status" value="1"/>
</dbReference>
<feature type="transmembrane region" description="Helical" evidence="8">
    <location>
        <begin position="82"/>
        <end position="100"/>
    </location>
</feature>
<comment type="subcellular location">
    <subcellularLocation>
        <location evidence="1">Cell membrane</location>
        <topology evidence="1">Multi-pass membrane protein</topology>
    </subcellularLocation>
</comment>
<dbReference type="Pfam" id="PF07690">
    <property type="entry name" value="MFS_1"/>
    <property type="match status" value="2"/>
</dbReference>
<keyword evidence="5 8" id="KW-1133">Transmembrane helix</keyword>
<feature type="region of interest" description="Disordered" evidence="7">
    <location>
        <begin position="419"/>
        <end position="438"/>
    </location>
</feature>
<dbReference type="PANTHER" id="PTHR23517">
    <property type="entry name" value="RESISTANCE PROTEIN MDTM, PUTATIVE-RELATED-RELATED"/>
    <property type="match status" value="1"/>
</dbReference>
<name>A0A5D5AL69_9EURY</name>
<keyword evidence="4 8" id="KW-0812">Transmembrane</keyword>
<comment type="caution">
    <text evidence="10">The sequence shown here is derived from an EMBL/GenBank/DDBJ whole genome shotgun (WGS) entry which is preliminary data.</text>
</comment>
<keyword evidence="6 8" id="KW-0472">Membrane</keyword>
<keyword evidence="2" id="KW-0813">Transport</keyword>
<dbReference type="GO" id="GO:0005886">
    <property type="term" value="C:plasma membrane"/>
    <property type="evidence" value="ECO:0007669"/>
    <property type="project" value="UniProtKB-SubCell"/>
</dbReference>
<evidence type="ECO:0000256" key="3">
    <source>
        <dbReference type="ARBA" id="ARBA00022475"/>
    </source>
</evidence>
<keyword evidence="11" id="KW-1185">Reference proteome</keyword>
<feature type="transmembrane region" description="Helical" evidence="8">
    <location>
        <begin position="394"/>
        <end position="412"/>
    </location>
</feature>
<dbReference type="Gene3D" id="1.20.1250.20">
    <property type="entry name" value="MFS general substrate transporter like domains"/>
    <property type="match status" value="2"/>
</dbReference>
<evidence type="ECO:0000256" key="8">
    <source>
        <dbReference type="SAM" id="Phobius"/>
    </source>
</evidence>